<organism evidence="2 3">
    <name type="scientific">Zafaria cholistanensis</name>
    <dbReference type="NCBI Taxonomy" id="1682741"/>
    <lineage>
        <taxon>Bacteria</taxon>
        <taxon>Bacillati</taxon>
        <taxon>Actinomycetota</taxon>
        <taxon>Actinomycetes</taxon>
        <taxon>Micrococcales</taxon>
        <taxon>Micrococcaceae</taxon>
        <taxon>Zafaria</taxon>
    </lineage>
</organism>
<keyword evidence="3" id="KW-1185">Reference proteome</keyword>
<name>A0A5A7NQ97_9MICC</name>
<feature type="region of interest" description="Disordered" evidence="1">
    <location>
        <begin position="36"/>
        <end position="68"/>
    </location>
</feature>
<accession>A0A5A7NQ97</accession>
<evidence type="ECO:0000313" key="3">
    <source>
        <dbReference type="Proteomes" id="UP000325307"/>
    </source>
</evidence>
<dbReference type="PANTHER" id="PTHR36456">
    <property type="entry name" value="UPF0232 PROTEIN SCO3875"/>
    <property type="match status" value="1"/>
</dbReference>
<proteinExistence type="predicted"/>
<comment type="caution">
    <text evidence="2">The sequence shown here is derived from an EMBL/GenBank/DDBJ whole genome shotgun (WGS) entry which is preliminary data.</text>
</comment>
<evidence type="ECO:0000256" key="1">
    <source>
        <dbReference type="SAM" id="MobiDB-lite"/>
    </source>
</evidence>
<reference evidence="2 3" key="1">
    <citation type="submission" date="2019-09" db="EMBL/GenBank/DDBJ databases">
        <title>Arthrobacter zafarii sp. nov., a moderately thermotolerant and halotolerant actinobacterium isolated from Cholistan desert soil of Pakistan.</title>
        <authorList>
            <person name="Amin A."/>
            <person name="Ahmed I."/>
            <person name="Khalid N."/>
            <person name="Schumann P."/>
            <person name="Busse H.J."/>
            <person name="Khan I.U."/>
            <person name="Li S."/>
            <person name="Li W.J."/>
        </authorList>
    </citation>
    <scope>NUCLEOTIDE SEQUENCE [LARGE SCALE GENOMIC DNA]</scope>
    <source>
        <strain evidence="2 3">NCCP-1664</strain>
    </source>
</reference>
<dbReference type="AlphaFoldDB" id="A0A5A7NQ97"/>
<dbReference type="PANTHER" id="PTHR36456:SF1">
    <property type="entry name" value="UPF0232 PROTEIN SCO3875"/>
    <property type="match status" value="1"/>
</dbReference>
<dbReference type="Pfam" id="PF05258">
    <property type="entry name" value="DciA"/>
    <property type="match status" value="1"/>
</dbReference>
<dbReference type="InterPro" id="IPR007922">
    <property type="entry name" value="DciA-like"/>
</dbReference>
<dbReference type="EMBL" id="BKDJ01000006">
    <property type="protein sequence ID" value="GER22970.1"/>
    <property type="molecule type" value="Genomic_DNA"/>
</dbReference>
<evidence type="ECO:0000313" key="2">
    <source>
        <dbReference type="EMBL" id="GER22970.1"/>
    </source>
</evidence>
<protein>
    <submittedName>
        <fullName evidence="2">UPF0232 protein</fullName>
    </submittedName>
</protein>
<dbReference type="Proteomes" id="UP000325307">
    <property type="component" value="Unassembled WGS sequence"/>
</dbReference>
<sequence>MSAEEPQPQEFDAARAMLNRMRQSALARGEIRIDAAQAKRAGERKAADRAQRRKGPAPVQYDDGRDPQGIGNVFGRMVRDRGWTSPVAVGSVISRWEELVGPQISAHCRPESFEATTVVVRCDSTAWATQLRLLSHSLLKHFDEKLGPGVVTAIQVIGPAAPSWRKGMRRVAGRGPRDTYG</sequence>
<feature type="compositionally biased region" description="Basic and acidic residues" evidence="1">
    <location>
        <begin position="40"/>
        <end position="50"/>
    </location>
</feature>
<gene>
    <name evidence="2" type="ORF">NCCP1664_14660</name>
</gene>